<evidence type="ECO:0000313" key="2">
    <source>
        <dbReference type="EMBL" id="KAJ1214918.1"/>
    </source>
</evidence>
<dbReference type="AlphaFoldDB" id="A0AAV7WNR7"/>
<keyword evidence="3" id="KW-1185">Reference proteome</keyword>
<dbReference type="Proteomes" id="UP001066276">
    <property type="component" value="Chromosome 1_1"/>
</dbReference>
<feature type="compositionally biased region" description="Basic and acidic residues" evidence="1">
    <location>
        <begin position="75"/>
        <end position="94"/>
    </location>
</feature>
<organism evidence="2 3">
    <name type="scientific">Pleurodeles waltl</name>
    <name type="common">Iberian ribbed newt</name>
    <dbReference type="NCBI Taxonomy" id="8319"/>
    <lineage>
        <taxon>Eukaryota</taxon>
        <taxon>Metazoa</taxon>
        <taxon>Chordata</taxon>
        <taxon>Craniata</taxon>
        <taxon>Vertebrata</taxon>
        <taxon>Euteleostomi</taxon>
        <taxon>Amphibia</taxon>
        <taxon>Batrachia</taxon>
        <taxon>Caudata</taxon>
        <taxon>Salamandroidea</taxon>
        <taxon>Salamandridae</taxon>
        <taxon>Pleurodelinae</taxon>
        <taxon>Pleurodeles</taxon>
    </lineage>
</organism>
<dbReference type="EMBL" id="JANPWB010000001">
    <property type="protein sequence ID" value="KAJ1214918.1"/>
    <property type="molecule type" value="Genomic_DNA"/>
</dbReference>
<name>A0AAV7WNR7_PLEWA</name>
<proteinExistence type="predicted"/>
<reference evidence="2" key="1">
    <citation type="journal article" date="2022" name="bioRxiv">
        <title>Sequencing and chromosome-scale assembly of the giantPleurodeles waltlgenome.</title>
        <authorList>
            <person name="Brown T."/>
            <person name="Elewa A."/>
            <person name="Iarovenko S."/>
            <person name="Subramanian E."/>
            <person name="Araus A.J."/>
            <person name="Petzold A."/>
            <person name="Susuki M."/>
            <person name="Suzuki K.-i.T."/>
            <person name="Hayashi T."/>
            <person name="Toyoda A."/>
            <person name="Oliveira C."/>
            <person name="Osipova E."/>
            <person name="Leigh N.D."/>
            <person name="Simon A."/>
            <person name="Yun M.H."/>
        </authorList>
    </citation>
    <scope>NUCLEOTIDE SEQUENCE</scope>
    <source>
        <strain evidence="2">20211129_DDA</strain>
        <tissue evidence="2">Liver</tissue>
    </source>
</reference>
<comment type="caution">
    <text evidence="2">The sequence shown here is derived from an EMBL/GenBank/DDBJ whole genome shotgun (WGS) entry which is preliminary data.</text>
</comment>
<evidence type="ECO:0000256" key="1">
    <source>
        <dbReference type="SAM" id="MobiDB-lite"/>
    </source>
</evidence>
<evidence type="ECO:0008006" key="4">
    <source>
        <dbReference type="Google" id="ProtNLM"/>
    </source>
</evidence>
<evidence type="ECO:0000313" key="3">
    <source>
        <dbReference type="Proteomes" id="UP001066276"/>
    </source>
</evidence>
<accession>A0AAV7WNR7</accession>
<protein>
    <recommendedName>
        <fullName evidence="4">Prolactin receptor</fullName>
    </recommendedName>
</protein>
<feature type="region of interest" description="Disordered" evidence="1">
    <location>
        <begin position="59"/>
        <end position="118"/>
    </location>
</feature>
<sequence>MIAPCCFPPIHTLEHLEERKANHGDARKSTSVRLKKVTKDLLFQEELRGYKLIKEGPDCLEGRSMPTKPQEVEPTIERDAECEPGRSPIEEHNLRPQAGNTITANKVDQDGSRSFPSSCRATEAKVDVGKDEQAWFEDWWMPPVKMTEPP</sequence>
<feature type="compositionally biased region" description="Polar residues" evidence="1">
    <location>
        <begin position="98"/>
        <end position="118"/>
    </location>
</feature>
<gene>
    <name evidence="2" type="ORF">NDU88_002529</name>
</gene>